<proteinExistence type="predicted"/>
<dbReference type="InterPro" id="IPR023214">
    <property type="entry name" value="HAD_sf"/>
</dbReference>
<dbReference type="NCBIfam" id="TIGR01549">
    <property type="entry name" value="HAD-SF-IA-v1"/>
    <property type="match status" value="1"/>
</dbReference>
<keyword evidence="2 4" id="KW-0378">Hydrolase</keyword>
<gene>
    <name evidence="4" type="ORF">FH965_27790</name>
</gene>
<dbReference type="EMBL" id="CP040916">
    <property type="protein sequence ID" value="QDQ13900.1"/>
    <property type="molecule type" value="Genomic_DNA"/>
</dbReference>
<evidence type="ECO:0000256" key="3">
    <source>
        <dbReference type="ARBA" id="ARBA00022842"/>
    </source>
</evidence>
<evidence type="ECO:0000313" key="4">
    <source>
        <dbReference type="EMBL" id="QDQ13900.1"/>
    </source>
</evidence>
<evidence type="ECO:0000256" key="1">
    <source>
        <dbReference type="ARBA" id="ARBA00001946"/>
    </source>
</evidence>
<dbReference type="InterPro" id="IPR051400">
    <property type="entry name" value="HAD-like_hydrolase"/>
</dbReference>
<evidence type="ECO:0000313" key="5">
    <source>
        <dbReference type="Proteomes" id="UP000316806"/>
    </source>
</evidence>
<dbReference type="SUPFAM" id="SSF56784">
    <property type="entry name" value="HAD-like"/>
    <property type="match status" value="1"/>
</dbReference>
<dbReference type="GO" id="GO:0016787">
    <property type="term" value="F:hydrolase activity"/>
    <property type="evidence" value="ECO:0007669"/>
    <property type="project" value="UniProtKB-KW"/>
</dbReference>
<dbReference type="Gene3D" id="1.20.120.1600">
    <property type="match status" value="1"/>
</dbReference>
<reference evidence="4 5" key="1">
    <citation type="journal article" date="2019" name="J. Ind. Microbiol. Biotechnol.">
        <title>The complete genomic sequence of Streptomyces spectabilis NRRL-2792 and identification of secondary metabolite biosynthetic gene clusters.</title>
        <authorList>
            <person name="Sinha A."/>
            <person name="Phillips-Salemka S."/>
            <person name="Niraula T.A."/>
            <person name="Short K.A."/>
            <person name="Niraula N.P."/>
        </authorList>
    </citation>
    <scope>NUCLEOTIDE SEQUENCE [LARGE SCALE GENOMIC DNA]</scope>
    <source>
        <strain evidence="4 5">NRRL 2792</strain>
    </source>
</reference>
<dbReference type="PRINTS" id="PR00413">
    <property type="entry name" value="HADHALOGNASE"/>
</dbReference>
<dbReference type="Proteomes" id="UP000316806">
    <property type="component" value="Chromosome"/>
</dbReference>
<dbReference type="GO" id="GO:0044281">
    <property type="term" value="P:small molecule metabolic process"/>
    <property type="evidence" value="ECO:0007669"/>
    <property type="project" value="UniProtKB-ARBA"/>
</dbReference>
<dbReference type="InterPro" id="IPR006439">
    <property type="entry name" value="HAD-SF_hydro_IA"/>
</dbReference>
<dbReference type="SFLD" id="SFLDG01129">
    <property type="entry name" value="C1.5:_HAD__Beta-PGM__Phosphata"/>
    <property type="match status" value="1"/>
</dbReference>
<dbReference type="NCBIfam" id="TIGR01509">
    <property type="entry name" value="HAD-SF-IA-v3"/>
    <property type="match status" value="1"/>
</dbReference>
<comment type="cofactor">
    <cofactor evidence="1">
        <name>Mg(2+)</name>
        <dbReference type="ChEBI" id="CHEBI:18420"/>
    </cofactor>
</comment>
<sequence>MPINAVGPQRAAGPVKAVVWDVDDTLFDYASADLAGMRAHLAAEGLLARYDTADRALALWKEVTDRHWARFGAGEVEFHGQRRDRVREFLGAALDDAEADAWFGRYLGHYEAAWALFPDTVPTLDALARDYRHAVLSNSALSVQEYKLSSLGLRDRFETVLCAADLGVAKPAPEAFRAVCEALALAPAEIAYVGDEPEIDARGARDAGLLGIWLDRNGGRGDGPSGVHRITSLAELPALLRSDTRFGAPSTFG</sequence>
<dbReference type="AlphaFoldDB" id="A0A516RE15"/>
<dbReference type="PANTHER" id="PTHR46470">
    <property type="entry name" value="N-ACYLNEURAMINATE-9-PHOSPHATASE"/>
    <property type="match status" value="1"/>
</dbReference>
<organism evidence="4 5">
    <name type="scientific">Streptomyces spectabilis</name>
    <dbReference type="NCBI Taxonomy" id="68270"/>
    <lineage>
        <taxon>Bacteria</taxon>
        <taxon>Bacillati</taxon>
        <taxon>Actinomycetota</taxon>
        <taxon>Actinomycetes</taxon>
        <taxon>Kitasatosporales</taxon>
        <taxon>Streptomycetaceae</taxon>
        <taxon>Streptomyces</taxon>
    </lineage>
</organism>
<keyword evidence="3" id="KW-0460">Magnesium</keyword>
<dbReference type="Gene3D" id="3.40.50.1000">
    <property type="entry name" value="HAD superfamily/HAD-like"/>
    <property type="match status" value="1"/>
</dbReference>
<dbReference type="RefSeq" id="WP_144321141.1">
    <property type="nucleotide sequence ID" value="NZ_CP040916.1"/>
</dbReference>
<protein>
    <submittedName>
        <fullName evidence="4">HAD family hydrolase</fullName>
    </submittedName>
</protein>
<evidence type="ECO:0000256" key="2">
    <source>
        <dbReference type="ARBA" id="ARBA00022801"/>
    </source>
</evidence>
<name>A0A516RE15_STRST</name>
<accession>A0A516RE15</accession>
<dbReference type="SFLD" id="SFLDS00003">
    <property type="entry name" value="Haloacid_Dehalogenase"/>
    <property type="match status" value="1"/>
</dbReference>
<dbReference type="PANTHER" id="PTHR46470:SF4">
    <property type="entry name" value="5-AMINO-6-(5-PHOSPHO-D-RIBITYLAMINO)URACIL PHOSPHATASE YIGB"/>
    <property type="match status" value="1"/>
</dbReference>
<dbReference type="InterPro" id="IPR036412">
    <property type="entry name" value="HAD-like_sf"/>
</dbReference>
<dbReference type="Pfam" id="PF00702">
    <property type="entry name" value="Hydrolase"/>
    <property type="match status" value="1"/>
</dbReference>